<sequence length="1888" mass="187829">MKMPSLNHIYRLVWNDSLGAFVPVAEHANSRRKRGRPAAAAVLSAALLASSAALAADLPTGGQVVAGSGGIRQNGNTMNIDQSSGKLAIDWQSFSIGQGKTVNFNQPGRDAVALNRVLGSDVSVIQGALNANGQVFLVNPNGVLFTPTAQVNVGGLVASTLNISTADFLAGNYRFEGAGSNAIVNQGNITAAPGGSIALIAAKVTNTGTLVADRGNVLIGAGSRVKLDLGGPVKLEVEAGALDALIEQGGAIRADGGLVYLTAKAAGELASTVINHTGITQARTLATGEQGQIMLLGDMVNDRIAVGGTLDASAPAGGNGGFIETSAATVAIAGGANISTKAAAGKTGNWLIDPTDFTVSAGAGAAASGGIGADTLAALLQGTNVELQTLAGGGGKGDINVNAAVKWSADTRLTLSAQGDININAPITATGQAAGLALNYGGYKQNGSAAAGSDYYVNTAITLSGANATLAINGQSYTLLHSVADIINKVAAGNGRYALAQDIDMGGTSYTRSVINSLSGTFAGLGHTISNLTIGLPGNGSNGLFSNVTSSGTVRDLALDNAQVVGGSYAGTLAGENAGMLRNVSATGVLSGSANVGGLVGSNTGTIVNANARVTVTGQSGGFFIGGLVGNNGSQGVLDNVYATGNVSGGNSDIGGLAGVNLGTIRNAYALGNVSGNGNNSGVGVGGLVGTSHDGSSVTNAYASGKVNGSLAGGLVGYGMAGTLTNSHWDVTTTGLANAVGGFYTLDPSVTGINSNLGYQHASYTAFGNWSQAPGSTDVWVAKDAQGKAQWIMIEGQTRPMLASEYSVGIGNDHQLQLMAYKLDGEYFLTRDFAMQSQGMWGAEGFQPIGNSSWLFSGSLDGQGHVIRDVNITRYQTGTGLFGWVDVTGLIRDVGLVNAQIQGANYTGALAGYSIGTLIGSFAMGSQVKGLDYLGGLVGWNMGLVENVYFDGTVSNNFVPSGFLGGVVGWNGGTVRYAYGNADFSQSLPGILAGGVTGQNGGVLEHSFWNSDLTATTLIIVYTGATGKSAAELKQLSTFVAEGWSIDNAGGSDTVWRLYDGQSGPLLRAFLKPVTVSLAGKTYDGQVSGGTSYIASIPNAVLGGSITYQTSAKDAGVYTVNNGTLTVNGSLYSDQLGYDISYGDDLSLTIAKKGVSANYNALNKIYDGSADATVSLQSLDGLVSGDRVDVNAYGGMFTDKNAGNNKTVTISGISLSGIDAQNYYLESGSATAYADITPRSVSGSVTAGGKTYDGTTSATTSGTLTGVLGGDQVVFNTSGLFSDKNAGTGKTVYLSASLGGLDAQNYSLSGYNLTTLADIAKLAITGAITAAGKTYDGTTSATTSGTLTGTVAGDSISLSTSGSFADKNAGTGKTVNVSGALAGLDAGNYSLTSVNTTTLADIAKLAISGAITAAGKTYDGTTSATTSGTLTGTVAGDNISLSTSGSFADKNAGTGKTVNVSGALAGLDAGNYSLTSVNTTTLADIAKLAISGAITAAGKTYDGTATATTSGTLVGTVAGDNISLWTSGSFADKNAGAGKTVNVSGALAGLDAGNYSLSGVNSVAYADIAKLAITGAITAAGKTYDGTTSATTSGTLTGVLAGDNVAMASSGAFADKNAGAGKVVNVAGQLTGLDAGNYQLNANSVAYADIAKLAIAGAITASGKTYDGNTSASTRGILSGVLAGDQVGILTQGQFADRNAGLGKTVNVSGRLSGADADNYALSTNSVAVADIARRAITVTADNQRKNAGAADPALTWKVTAGSLVEGDTLQGALVRAPGETLGDYRISAAALANGNYQVSPVDGLLTISGVPLDTRRDAAISAAQQQDGPSIVMTAPPLLPAGAGPLLVSAPTKGGLPPSGAGLGQLPAGHVWVIEGGIRLPQGLGGI</sequence>
<dbReference type="NCBIfam" id="TIGR01901">
    <property type="entry name" value="adhes_NPXG"/>
    <property type="match status" value="1"/>
</dbReference>
<dbReference type="Pfam" id="PF05860">
    <property type="entry name" value="TPS"/>
    <property type="match status" value="1"/>
</dbReference>
<feature type="domain" description="Filamentous haemagglutinin FhaB/tRNA nuclease CdiA-like TPS" evidence="4">
    <location>
        <begin position="55"/>
        <end position="167"/>
    </location>
</feature>
<dbReference type="InterPro" id="IPR024973">
    <property type="entry name" value="ESPR"/>
</dbReference>
<dbReference type="Pfam" id="PF13018">
    <property type="entry name" value="ESPR"/>
    <property type="match status" value="1"/>
</dbReference>
<dbReference type="SUPFAM" id="SSF51126">
    <property type="entry name" value="Pectin lyase-like"/>
    <property type="match status" value="1"/>
</dbReference>
<dbReference type="Pfam" id="PF18657">
    <property type="entry name" value="YDG"/>
    <property type="match status" value="7"/>
</dbReference>
<dbReference type="InterPro" id="IPR038621">
    <property type="entry name" value="Lacto_phage_SSB_sf"/>
</dbReference>
<dbReference type="InterPro" id="IPR008638">
    <property type="entry name" value="FhaB/CdiA-like_TPS"/>
</dbReference>
<dbReference type="InterPro" id="IPR011050">
    <property type="entry name" value="Pectin_lyase_fold/virulence"/>
</dbReference>
<proteinExistence type="predicted"/>
<dbReference type="InterPro" id="IPR041286">
    <property type="entry name" value="MBG_2"/>
</dbReference>
<name>A0AAN1VG13_9BORD</name>
<dbReference type="GO" id="GO:0005576">
    <property type="term" value="C:extracellular region"/>
    <property type="evidence" value="ECO:0007669"/>
    <property type="project" value="UniProtKB-SubCell"/>
</dbReference>
<dbReference type="Gene3D" id="2.160.20.10">
    <property type="entry name" value="Single-stranded right-handed beta-helix, Pectin lyase-like"/>
    <property type="match status" value="1"/>
</dbReference>
<organism evidence="5 6">
    <name type="scientific">Bordetella hinzii</name>
    <dbReference type="NCBI Taxonomy" id="103855"/>
    <lineage>
        <taxon>Bacteria</taxon>
        <taxon>Pseudomonadati</taxon>
        <taxon>Pseudomonadota</taxon>
        <taxon>Betaproteobacteria</taxon>
        <taxon>Burkholderiales</taxon>
        <taxon>Alcaligenaceae</taxon>
        <taxon>Bordetella</taxon>
    </lineage>
</organism>
<dbReference type="Proteomes" id="UP000282741">
    <property type="component" value="Chromosome"/>
</dbReference>
<evidence type="ECO:0000256" key="1">
    <source>
        <dbReference type="ARBA" id="ARBA00004613"/>
    </source>
</evidence>
<dbReference type="InterPro" id="IPR011493">
    <property type="entry name" value="GLUG"/>
</dbReference>
<comment type="subcellular location">
    <subcellularLocation>
        <location evidence="1">Secreted</location>
    </subcellularLocation>
</comment>
<evidence type="ECO:0000313" key="5">
    <source>
        <dbReference type="EMBL" id="AZW17519.1"/>
    </source>
</evidence>
<evidence type="ECO:0000313" key="6">
    <source>
        <dbReference type="Proteomes" id="UP000282741"/>
    </source>
</evidence>
<dbReference type="PANTHER" id="PTHR12338">
    <property type="entry name" value="AUTOTRANSPORTER"/>
    <property type="match status" value="1"/>
</dbReference>
<keyword evidence="3" id="KW-0732">Signal</keyword>
<protein>
    <submittedName>
        <fullName evidence="5">Filamentous hemagglutinin</fullName>
    </submittedName>
</protein>
<evidence type="ECO:0000256" key="2">
    <source>
        <dbReference type="ARBA" id="ARBA00022525"/>
    </source>
</evidence>
<accession>A0AAN1VG13</accession>
<dbReference type="RefSeq" id="WP_053107869.1">
    <property type="nucleotide sequence ID" value="NZ_CP012077.1"/>
</dbReference>
<dbReference type="Pfam" id="PF07581">
    <property type="entry name" value="Glug"/>
    <property type="match status" value="1"/>
</dbReference>
<dbReference type="EMBL" id="CP024172">
    <property type="protein sequence ID" value="AZW17519.1"/>
    <property type="molecule type" value="Genomic_DNA"/>
</dbReference>
<dbReference type="InterPro" id="IPR050909">
    <property type="entry name" value="Bact_Autotransporter_VF"/>
</dbReference>
<dbReference type="Pfam" id="PF18676">
    <property type="entry name" value="MBG_2"/>
    <property type="match status" value="1"/>
</dbReference>
<evidence type="ECO:0000256" key="3">
    <source>
        <dbReference type="ARBA" id="ARBA00022729"/>
    </source>
</evidence>
<dbReference type="Gene3D" id="2.160.20.110">
    <property type="match status" value="2"/>
</dbReference>
<keyword evidence="2" id="KW-0964">Secreted</keyword>
<dbReference type="PANTHER" id="PTHR12338:SF8">
    <property type="entry name" value="HEME_HEMOPEXIN-BINDING PROTEIN"/>
    <property type="match status" value="1"/>
</dbReference>
<reference evidence="6" key="1">
    <citation type="submission" date="2017-10" db="EMBL/GenBank/DDBJ databases">
        <title>Whole genome sequencing of various Bordetella species.</title>
        <authorList>
            <person name="Weigand M.R."/>
            <person name="Loparev V."/>
            <person name="Peng Y."/>
            <person name="Bowden K.E."/>
            <person name="Tondella M.L."/>
            <person name="Williams M.M."/>
        </authorList>
    </citation>
    <scope>NUCLEOTIDE SEQUENCE [LARGE SCALE GENOMIC DNA]</scope>
    <source>
        <strain evidence="6">H720</strain>
    </source>
</reference>
<evidence type="ECO:0000259" key="4">
    <source>
        <dbReference type="SMART" id="SM00912"/>
    </source>
</evidence>
<dbReference type="Gene3D" id="2.40.50.400">
    <property type="entry name" value="Lactococcus phage single-stranded DNA binding protein"/>
    <property type="match status" value="4"/>
</dbReference>
<gene>
    <name evidence="5" type="ORF">CS347_12465</name>
</gene>
<dbReference type="SMART" id="SM00912">
    <property type="entry name" value="Haemagg_act"/>
    <property type="match status" value="1"/>
</dbReference>
<dbReference type="InterPro" id="IPR012334">
    <property type="entry name" value="Pectin_lyas_fold"/>
</dbReference>
<dbReference type="InterPro" id="IPR041248">
    <property type="entry name" value="YDG"/>
</dbReference>